<dbReference type="AlphaFoldDB" id="A0A9W4XX30"/>
<evidence type="ECO:0000313" key="2">
    <source>
        <dbReference type="Proteomes" id="UP001152607"/>
    </source>
</evidence>
<accession>A0A9W4XX30</accession>
<reference evidence="1" key="1">
    <citation type="submission" date="2023-01" db="EMBL/GenBank/DDBJ databases">
        <authorList>
            <person name="Van Ghelder C."/>
            <person name="Rancurel C."/>
        </authorList>
    </citation>
    <scope>NUCLEOTIDE SEQUENCE</scope>
    <source>
        <strain evidence="1">CNCM I-4278</strain>
    </source>
</reference>
<comment type="caution">
    <text evidence="1">The sequence shown here is derived from an EMBL/GenBank/DDBJ whole genome shotgun (WGS) entry which is preliminary data.</text>
</comment>
<organism evidence="1 2">
    <name type="scientific">Periconia digitata</name>
    <dbReference type="NCBI Taxonomy" id="1303443"/>
    <lineage>
        <taxon>Eukaryota</taxon>
        <taxon>Fungi</taxon>
        <taxon>Dikarya</taxon>
        <taxon>Ascomycota</taxon>
        <taxon>Pezizomycotina</taxon>
        <taxon>Dothideomycetes</taxon>
        <taxon>Pleosporomycetidae</taxon>
        <taxon>Pleosporales</taxon>
        <taxon>Massarineae</taxon>
        <taxon>Periconiaceae</taxon>
        <taxon>Periconia</taxon>
    </lineage>
</organism>
<name>A0A9W4XX30_9PLEO</name>
<proteinExistence type="predicted"/>
<sequence length="329" mass="36864">MSARSKLEAHQYDKLTQDDVTLILRALAAYEHPKSRKERLAASYKAKGKREEIEKWHSNPGCFLKHEQSLEGSLIDNLIHIADWLDHSLASNRLAKRIVCLAMADLHVKGRSVSNILPQIQGSGGEQKKKGVATKFYEYLRVGNGWKEIILLCASAASSKNRDEATRFSYSGIIWLLGNGSMWERACTEERKEALNSLGDDFLAECEKYSPTVDKIRTNLKSINFYAYSPFDTPLKRHNQTGGAQTVRLEEDTQAFKRRKVAALSQNVAAIEHANPRDGSSQFNPTVQPSIVPTEHIGHLFPSAIEDNDFARLGGHQGRREDAQSQECA</sequence>
<dbReference type="OrthoDB" id="3788792at2759"/>
<protein>
    <submittedName>
        <fullName evidence="1">Uncharacterized protein</fullName>
    </submittedName>
</protein>
<gene>
    <name evidence="1" type="ORF">PDIGIT_LOCUS10089</name>
</gene>
<dbReference type="EMBL" id="CAOQHR010000007">
    <property type="protein sequence ID" value="CAI6336982.1"/>
    <property type="molecule type" value="Genomic_DNA"/>
</dbReference>
<evidence type="ECO:0000313" key="1">
    <source>
        <dbReference type="EMBL" id="CAI6336982.1"/>
    </source>
</evidence>
<dbReference type="Proteomes" id="UP001152607">
    <property type="component" value="Unassembled WGS sequence"/>
</dbReference>
<keyword evidence="2" id="KW-1185">Reference proteome</keyword>